<dbReference type="EMBL" id="CADEAL010000067">
    <property type="protein sequence ID" value="CAB1413739.1"/>
    <property type="molecule type" value="Genomic_DNA"/>
</dbReference>
<gene>
    <name evidence="2" type="ORF">PLEPLA_LOCUS1441</name>
</gene>
<feature type="compositionally biased region" description="Polar residues" evidence="1">
    <location>
        <begin position="12"/>
        <end position="23"/>
    </location>
</feature>
<feature type="region of interest" description="Disordered" evidence="1">
    <location>
        <begin position="60"/>
        <end position="148"/>
    </location>
</feature>
<dbReference type="AlphaFoldDB" id="A0A9N7TKL9"/>
<comment type="caution">
    <text evidence="2">The sequence shown here is derived from an EMBL/GenBank/DDBJ whole genome shotgun (WGS) entry which is preliminary data.</text>
</comment>
<organism evidence="2 3">
    <name type="scientific">Pleuronectes platessa</name>
    <name type="common">European plaice</name>
    <dbReference type="NCBI Taxonomy" id="8262"/>
    <lineage>
        <taxon>Eukaryota</taxon>
        <taxon>Metazoa</taxon>
        <taxon>Chordata</taxon>
        <taxon>Craniata</taxon>
        <taxon>Vertebrata</taxon>
        <taxon>Euteleostomi</taxon>
        <taxon>Actinopterygii</taxon>
        <taxon>Neopterygii</taxon>
        <taxon>Teleostei</taxon>
        <taxon>Neoteleostei</taxon>
        <taxon>Acanthomorphata</taxon>
        <taxon>Carangaria</taxon>
        <taxon>Pleuronectiformes</taxon>
        <taxon>Pleuronectoidei</taxon>
        <taxon>Pleuronectidae</taxon>
        <taxon>Pleuronectes</taxon>
    </lineage>
</organism>
<dbReference type="Proteomes" id="UP001153269">
    <property type="component" value="Unassembled WGS sequence"/>
</dbReference>
<feature type="compositionally biased region" description="Basic and acidic residues" evidence="1">
    <location>
        <begin position="103"/>
        <end position="124"/>
    </location>
</feature>
<accession>A0A9N7TKL9</accession>
<evidence type="ECO:0000256" key="1">
    <source>
        <dbReference type="SAM" id="MobiDB-lite"/>
    </source>
</evidence>
<sequence>MGTRWHRAIKPRNNSPNPISTAVLSATAIQTKKKEERSEVESRLSYALDTSHLIIGREKTKHRPLKRYSGTVSGKKEPDCEATETDLVRQWSPRFRRRKKQIEKRPTARQDRETERTDCEKQENPRLVSHAEGGKYKNCIARPEETGQ</sequence>
<evidence type="ECO:0000313" key="3">
    <source>
        <dbReference type="Proteomes" id="UP001153269"/>
    </source>
</evidence>
<evidence type="ECO:0000313" key="2">
    <source>
        <dbReference type="EMBL" id="CAB1413739.1"/>
    </source>
</evidence>
<reference evidence="2" key="1">
    <citation type="submission" date="2020-03" db="EMBL/GenBank/DDBJ databases">
        <authorList>
            <person name="Weist P."/>
        </authorList>
    </citation>
    <scope>NUCLEOTIDE SEQUENCE</scope>
</reference>
<proteinExistence type="predicted"/>
<keyword evidence="3" id="KW-1185">Reference proteome</keyword>
<name>A0A9N7TKL9_PLEPL</name>
<feature type="region of interest" description="Disordered" evidence="1">
    <location>
        <begin position="1"/>
        <end position="23"/>
    </location>
</feature>
<feature type="compositionally biased region" description="Basic residues" evidence="1">
    <location>
        <begin position="1"/>
        <end position="10"/>
    </location>
</feature>
<protein>
    <submittedName>
        <fullName evidence="2">Uncharacterized protein</fullName>
    </submittedName>
</protein>